<dbReference type="Proteomes" id="UP001281761">
    <property type="component" value="Unassembled WGS sequence"/>
</dbReference>
<reference evidence="1 2" key="1">
    <citation type="journal article" date="2022" name="bioRxiv">
        <title>Genomics of Preaxostyla Flagellates Illuminates Evolutionary Transitions and the Path Towards Mitochondrial Loss.</title>
        <authorList>
            <person name="Novak L.V.F."/>
            <person name="Treitli S.C."/>
            <person name="Pyrih J."/>
            <person name="Halakuc P."/>
            <person name="Pipaliya S.V."/>
            <person name="Vacek V."/>
            <person name="Brzon O."/>
            <person name="Soukal P."/>
            <person name="Eme L."/>
            <person name="Dacks J.B."/>
            <person name="Karnkowska A."/>
            <person name="Elias M."/>
            <person name="Hampl V."/>
        </authorList>
    </citation>
    <scope>NUCLEOTIDE SEQUENCE [LARGE SCALE GENOMIC DNA]</scope>
    <source>
        <strain evidence="1">NAU3</strain>
        <tissue evidence="1">Gut</tissue>
    </source>
</reference>
<name>A0ABQ9XKP8_9EUKA</name>
<sequence>MPISQYHLEWMTCSNPDQKLAERNEIWKIHNVNIPLYCFFTHILITLHSEIEIIGTSYQVAHTTAPPRKHTIWIDSVHIISYLKPINILFIKMKLISKRFISFCHNPIWGIRFEFFNFIDEEDSTRRWLIPSKIQQQ</sequence>
<accession>A0ABQ9XKP8</accession>
<keyword evidence="2" id="KW-1185">Reference proteome</keyword>
<gene>
    <name evidence="1" type="ORF">BLNAU_12718</name>
</gene>
<evidence type="ECO:0000313" key="2">
    <source>
        <dbReference type="Proteomes" id="UP001281761"/>
    </source>
</evidence>
<evidence type="ECO:0000313" key="1">
    <source>
        <dbReference type="EMBL" id="KAK2952309.1"/>
    </source>
</evidence>
<comment type="caution">
    <text evidence="1">The sequence shown here is derived from an EMBL/GenBank/DDBJ whole genome shotgun (WGS) entry which is preliminary data.</text>
</comment>
<organism evidence="1 2">
    <name type="scientific">Blattamonas nauphoetae</name>
    <dbReference type="NCBI Taxonomy" id="2049346"/>
    <lineage>
        <taxon>Eukaryota</taxon>
        <taxon>Metamonada</taxon>
        <taxon>Preaxostyla</taxon>
        <taxon>Oxymonadida</taxon>
        <taxon>Blattamonas</taxon>
    </lineage>
</organism>
<proteinExistence type="predicted"/>
<protein>
    <submittedName>
        <fullName evidence="1">Uncharacterized protein</fullName>
    </submittedName>
</protein>
<dbReference type="EMBL" id="JARBJD010000105">
    <property type="protein sequence ID" value="KAK2952309.1"/>
    <property type="molecule type" value="Genomic_DNA"/>
</dbReference>